<organism evidence="2 3">
    <name type="scientific">Microthyrium microscopicum</name>
    <dbReference type="NCBI Taxonomy" id="703497"/>
    <lineage>
        <taxon>Eukaryota</taxon>
        <taxon>Fungi</taxon>
        <taxon>Dikarya</taxon>
        <taxon>Ascomycota</taxon>
        <taxon>Pezizomycotina</taxon>
        <taxon>Dothideomycetes</taxon>
        <taxon>Dothideomycetes incertae sedis</taxon>
        <taxon>Microthyriales</taxon>
        <taxon>Microthyriaceae</taxon>
        <taxon>Microthyrium</taxon>
    </lineage>
</organism>
<proteinExistence type="predicted"/>
<evidence type="ECO:0000313" key="3">
    <source>
        <dbReference type="Proteomes" id="UP000799302"/>
    </source>
</evidence>
<gene>
    <name evidence="2" type="ORF">BT63DRAFT_452621</name>
</gene>
<dbReference type="EMBL" id="MU004232">
    <property type="protein sequence ID" value="KAF2672125.1"/>
    <property type="molecule type" value="Genomic_DNA"/>
</dbReference>
<feature type="signal peptide" evidence="1">
    <location>
        <begin position="1"/>
        <end position="19"/>
    </location>
</feature>
<dbReference type="AlphaFoldDB" id="A0A6A6UIJ7"/>
<evidence type="ECO:0000313" key="2">
    <source>
        <dbReference type="EMBL" id="KAF2672125.1"/>
    </source>
</evidence>
<protein>
    <submittedName>
        <fullName evidence="2">Uncharacterized protein</fullName>
    </submittedName>
</protein>
<feature type="chain" id="PRO_5025455953" evidence="1">
    <location>
        <begin position="20"/>
        <end position="71"/>
    </location>
</feature>
<keyword evidence="1" id="KW-0732">Signal</keyword>
<sequence length="71" mass="8251">MQFSSVFFALASIVAMAAAAPTDAATGVSQATEATQHWCDDHGFRREHREHDDCIRYHDRCHERREWNHYC</sequence>
<evidence type="ECO:0000256" key="1">
    <source>
        <dbReference type="SAM" id="SignalP"/>
    </source>
</evidence>
<reference evidence="2" key="1">
    <citation type="journal article" date="2020" name="Stud. Mycol.">
        <title>101 Dothideomycetes genomes: a test case for predicting lifestyles and emergence of pathogens.</title>
        <authorList>
            <person name="Haridas S."/>
            <person name="Albert R."/>
            <person name="Binder M."/>
            <person name="Bloem J."/>
            <person name="Labutti K."/>
            <person name="Salamov A."/>
            <person name="Andreopoulos B."/>
            <person name="Baker S."/>
            <person name="Barry K."/>
            <person name="Bills G."/>
            <person name="Bluhm B."/>
            <person name="Cannon C."/>
            <person name="Castanera R."/>
            <person name="Culley D."/>
            <person name="Daum C."/>
            <person name="Ezra D."/>
            <person name="Gonzalez J."/>
            <person name="Henrissat B."/>
            <person name="Kuo A."/>
            <person name="Liang C."/>
            <person name="Lipzen A."/>
            <person name="Lutzoni F."/>
            <person name="Magnuson J."/>
            <person name="Mondo S."/>
            <person name="Nolan M."/>
            <person name="Ohm R."/>
            <person name="Pangilinan J."/>
            <person name="Park H.-J."/>
            <person name="Ramirez L."/>
            <person name="Alfaro M."/>
            <person name="Sun H."/>
            <person name="Tritt A."/>
            <person name="Yoshinaga Y."/>
            <person name="Zwiers L.-H."/>
            <person name="Turgeon B."/>
            <person name="Goodwin S."/>
            <person name="Spatafora J."/>
            <person name="Crous P."/>
            <person name="Grigoriev I."/>
        </authorList>
    </citation>
    <scope>NUCLEOTIDE SEQUENCE</scope>
    <source>
        <strain evidence="2">CBS 115976</strain>
    </source>
</reference>
<keyword evidence="3" id="KW-1185">Reference proteome</keyword>
<accession>A0A6A6UIJ7</accession>
<dbReference type="Proteomes" id="UP000799302">
    <property type="component" value="Unassembled WGS sequence"/>
</dbReference>
<name>A0A6A6UIJ7_9PEZI</name>